<dbReference type="PANTHER" id="PTHR42806:SF1">
    <property type="entry name" value="GLYCINE DEHYDROGENASE (DECARBOXYLATING)"/>
    <property type="match status" value="1"/>
</dbReference>
<comment type="catalytic activity">
    <reaction evidence="3 4">
        <text>N(6)-[(R)-lipoyl]-L-lysyl-[glycine-cleavage complex H protein] + glycine + H(+) = N(6)-[(R)-S(8)-aminomethyldihydrolipoyl]-L-lysyl-[glycine-cleavage complex H protein] + CO2</text>
        <dbReference type="Rhea" id="RHEA:24304"/>
        <dbReference type="Rhea" id="RHEA-COMP:10494"/>
        <dbReference type="Rhea" id="RHEA-COMP:10495"/>
        <dbReference type="ChEBI" id="CHEBI:15378"/>
        <dbReference type="ChEBI" id="CHEBI:16526"/>
        <dbReference type="ChEBI" id="CHEBI:57305"/>
        <dbReference type="ChEBI" id="CHEBI:83099"/>
        <dbReference type="ChEBI" id="CHEBI:83143"/>
        <dbReference type="EC" id="1.4.4.2"/>
    </reaction>
</comment>
<dbReference type="InterPro" id="IPR015422">
    <property type="entry name" value="PyrdxlP-dep_Trfase_small"/>
</dbReference>
<dbReference type="InterPro" id="IPR020581">
    <property type="entry name" value="GDC_P"/>
</dbReference>
<protein>
    <recommendedName>
        <fullName evidence="4">Probable glycine dehydrogenase (decarboxylating) subunit 1</fullName>
        <ecNumber evidence="4">1.4.4.2</ecNumber>
    </recommendedName>
    <alternativeName>
        <fullName evidence="4">Glycine cleavage system P-protein subunit 1</fullName>
    </alternativeName>
    <alternativeName>
        <fullName evidence="4">Glycine decarboxylase subunit 1</fullName>
    </alternativeName>
    <alternativeName>
        <fullName evidence="4">Glycine dehydrogenase (aminomethyl-transferring) subunit 1</fullName>
    </alternativeName>
</protein>
<proteinExistence type="inferred from homology"/>
<dbReference type="InterPro" id="IPR015421">
    <property type="entry name" value="PyrdxlP-dep_Trfase_major"/>
</dbReference>
<dbReference type="RefSeq" id="WP_184663537.1">
    <property type="nucleotide sequence ID" value="NZ_JACHHB010000004.1"/>
</dbReference>
<sequence>MNYRYLPTTDRDQQKMLDEIGVEQVEDLFADIPAGVRYKEDLQLPPSLSEPELVKHLQGLAKRNIDTNDYVSFLGAGVYEHYIPSVVNHVISRSEFYTAYTPYQPEISQGELQAIFEFQTMICELTGMEVANSSMYDGSTALAEAAMMSVGQTKKNTVLVSESVHPEALQVLKTVAKGQNVEVKTVSIANGTTDLNDLKEKYDDDTACVLVQHPNFFGHLEDLEAVEKVVHEKKSLFVVSSNPLSLGVLQPPGHFGADVVVGDVQPFGIPSQYGGPHCGYFAVAKKFMRKVPGRLVGQTKDENGKRGFVLTLQAREQHIRRDKATSNICSNQALNALAASVAMSALGKKGVQDMANQNIQKAHYAKNRLNEAGFSTVYEQPFFNEFVVDVKKTVAEVNEELLKRGMLGGFDLGSIDQKRENQMLIAVTELRTKEEIDRFVDGLEEIV</sequence>
<dbReference type="PANTHER" id="PTHR42806">
    <property type="entry name" value="GLYCINE CLEAVAGE SYSTEM P-PROTEIN"/>
    <property type="match status" value="1"/>
</dbReference>
<keyword evidence="7" id="KW-1185">Reference proteome</keyword>
<gene>
    <name evidence="4" type="primary">gcvPA</name>
    <name evidence="6" type="ORF">HNQ41_001260</name>
</gene>
<comment type="caution">
    <text evidence="6">The sequence shown here is derived from an EMBL/GenBank/DDBJ whole genome shotgun (WGS) entry which is preliminary data.</text>
</comment>
<accession>A0A840QP40</accession>
<dbReference type="EMBL" id="JACHHB010000004">
    <property type="protein sequence ID" value="MBB5173097.1"/>
    <property type="molecule type" value="Genomic_DNA"/>
</dbReference>
<dbReference type="CDD" id="cd00613">
    <property type="entry name" value="GDC-P"/>
    <property type="match status" value="1"/>
</dbReference>
<organism evidence="6 7">
    <name type="scientific">Texcoconibacillus texcoconensis</name>
    <dbReference type="NCBI Taxonomy" id="1095777"/>
    <lineage>
        <taxon>Bacteria</taxon>
        <taxon>Bacillati</taxon>
        <taxon>Bacillota</taxon>
        <taxon>Bacilli</taxon>
        <taxon>Bacillales</taxon>
        <taxon>Bacillaceae</taxon>
        <taxon>Texcoconibacillus</taxon>
    </lineage>
</organism>
<evidence type="ECO:0000256" key="4">
    <source>
        <dbReference type="HAMAP-Rule" id="MF_00712"/>
    </source>
</evidence>
<evidence type="ECO:0000256" key="1">
    <source>
        <dbReference type="ARBA" id="ARBA00003788"/>
    </source>
</evidence>
<dbReference type="InterPro" id="IPR015424">
    <property type="entry name" value="PyrdxlP-dep_Trfase"/>
</dbReference>
<evidence type="ECO:0000313" key="7">
    <source>
        <dbReference type="Proteomes" id="UP000551878"/>
    </source>
</evidence>
<dbReference type="AlphaFoldDB" id="A0A840QP40"/>
<comment type="subunit">
    <text evidence="4">The glycine cleavage system is composed of four proteins: P, T, L and H. In this organism, the P 'protein' is a heterodimer of two subunits.</text>
</comment>
<dbReference type="Gene3D" id="3.40.640.10">
    <property type="entry name" value="Type I PLP-dependent aspartate aminotransferase-like (Major domain)"/>
    <property type="match status" value="1"/>
</dbReference>
<dbReference type="Gene3D" id="3.90.1150.10">
    <property type="entry name" value="Aspartate Aminotransferase, domain 1"/>
    <property type="match status" value="1"/>
</dbReference>
<evidence type="ECO:0000256" key="2">
    <source>
        <dbReference type="ARBA" id="ARBA00023002"/>
    </source>
</evidence>
<dbReference type="FunFam" id="3.40.640.10:FF:000113">
    <property type="entry name" value="Probable glycine dehydrogenase (decarboxylating) subunit 1"/>
    <property type="match status" value="1"/>
</dbReference>
<name>A0A840QP40_9BACI</name>
<comment type="function">
    <text evidence="1 4">The glycine cleavage system catalyzes the degradation of glycine. The P protein binds the alpha-amino group of glycine through its pyridoxal phosphate cofactor; CO(2) is released and the remaining methylamine moiety is then transferred to the lipoamide cofactor of the H protein.</text>
</comment>
<evidence type="ECO:0000259" key="5">
    <source>
        <dbReference type="Pfam" id="PF02347"/>
    </source>
</evidence>
<dbReference type="EC" id="1.4.4.2" evidence="4"/>
<feature type="domain" description="Glycine cleavage system P-protein N-terminal" evidence="5">
    <location>
        <begin position="4"/>
        <end position="440"/>
    </location>
</feature>
<evidence type="ECO:0000256" key="3">
    <source>
        <dbReference type="ARBA" id="ARBA00049026"/>
    </source>
</evidence>
<dbReference type="GO" id="GO:0004375">
    <property type="term" value="F:glycine dehydrogenase (decarboxylating) activity"/>
    <property type="evidence" value="ECO:0007669"/>
    <property type="project" value="UniProtKB-EC"/>
</dbReference>
<dbReference type="Proteomes" id="UP000551878">
    <property type="component" value="Unassembled WGS sequence"/>
</dbReference>
<dbReference type="PIRSF" id="PIRSF006815">
    <property type="entry name" value="GcvPA"/>
    <property type="match status" value="1"/>
</dbReference>
<comment type="similarity">
    <text evidence="4">Belongs to the GcvP family. N-terminal subunit subfamily.</text>
</comment>
<dbReference type="Pfam" id="PF02347">
    <property type="entry name" value="GDC-P"/>
    <property type="match status" value="1"/>
</dbReference>
<dbReference type="NCBIfam" id="NF001696">
    <property type="entry name" value="PRK00451.1"/>
    <property type="match status" value="1"/>
</dbReference>
<dbReference type="GO" id="GO:0019464">
    <property type="term" value="P:glycine decarboxylation via glycine cleavage system"/>
    <property type="evidence" value="ECO:0007669"/>
    <property type="project" value="UniProtKB-UniRule"/>
</dbReference>
<evidence type="ECO:0000313" key="6">
    <source>
        <dbReference type="EMBL" id="MBB5173097.1"/>
    </source>
</evidence>
<dbReference type="InterPro" id="IPR049315">
    <property type="entry name" value="GDC-P_N"/>
</dbReference>
<dbReference type="SUPFAM" id="SSF53383">
    <property type="entry name" value="PLP-dependent transferases"/>
    <property type="match status" value="1"/>
</dbReference>
<dbReference type="InterPro" id="IPR023010">
    <property type="entry name" value="GcvPA"/>
</dbReference>
<reference evidence="6 7" key="1">
    <citation type="submission" date="2020-08" db="EMBL/GenBank/DDBJ databases">
        <title>Genomic Encyclopedia of Type Strains, Phase IV (KMG-IV): sequencing the most valuable type-strain genomes for metagenomic binning, comparative biology and taxonomic classification.</title>
        <authorList>
            <person name="Goeker M."/>
        </authorList>
    </citation>
    <scope>NUCLEOTIDE SEQUENCE [LARGE SCALE GENOMIC DNA]</scope>
    <source>
        <strain evidence="6 7">DSM 24696</strain>
    </source>
</reference>
<dbReference type="GO" id="GO:0009116">
    <property type="term" value="P:nucleoside metabolic process"/>
    <property type="evidence" value="ECO:0007669"/>
    <property type="project" value="InterPro"/>
</dbReference>
<keyword evidence="2 4" id="KW-0560">Oxidoreductase</keyword>
<dbReference type="HAMAP" id="MF_00712">
    <property type="entry name" value="GcvPA"/>
    <property type="match status" value="1"/>
</dbReference>